<keyword evidence="3" id="KW-0808">Transferase</keyword>
<dbReference type="GO" id="GO:0003984">
    <property type="term" value="F:acetolactate synthase activity"/>
    <property type="evidence" value="ECO:0007669"/>
    <property type="project" value="UniProtKB-EC"/>
</dbReference>
<dbReference type="GO" id="GO:0019752">
    <property type="term" value="P:carboxylic acid metabolic process"/>
    <property type="evidence" value="ECO:0007669"/>
    <property type="project" value="UniProtKB-ARBA"/>
</dbReference>
<dbReference type="InterPro" id="IPR012000">
    <property type="entry name" value="Thiamin_PyroP_enz_cen_dom"/>
</dbReference>
<dbReference type="Pfam" id="PF00205">
    <property type="entry name" value="TPP_enzyme_M"/>
    <property type="match status" value="1"/>
</dbReference>
<gene>
    <name evidence="3" type="ORF">DXF87_26105</name>
</gene>
<reference evidence="3 4" key="1">
    <citation type="submission" date="2018-07" db="EMBL/GenBank/DDBJ databases">
        <title>The use of a cohorting ward and systematic surveillance cultures for the control of a Klebsiella pneumoniae carbapenemase (KPC)-producing Enterobacteriaceae outbreak.</title>
        <authorList>
            <person name="Doi Y."/>
        </authorList>
    </citation>
    <scope>NUCLEOTIDE SEQUENCE [LARGE SCALE GENOMIC DNA]</scope>
    <source>
        <strain evidence="3 4">1-RC-17-04017</strain>
    </source>
</reference>
<evidence type="ECO:0000259" key="2">
    <source>
        <dbReference type="Pfam" id="PF00205"/>
    </source>
</evidence>
<feature type="non-terminal residue" evidence="3">
    <location>
        <position position="1"/>
    </location>
</feature>
<feature type="non-terminal residue" evidence="3">
    <location>
        <position position="85"/>
    </location>
</feature>
<feature type="domain" description="Thiamine pyrophosphate enzyme central" evidence="2">
    <location>
        <begin position="3"/>
        <end position="85"/>
    </location>
</feature>
<comment type="similarity">
    <text evidence="1">Belongs to the TPP enzyme family.</text>
</comment>
<dbReference type="EC" id="2.2.1.6" evidence="3"/>
<dbReference type="EMBL" id="QRBW01000333">
    <property type="protein sequence ID" value="RDT52271.1"/>
    <property type="molecule type" value="Genomic_DNA"/>
</dbReference>
<evidence type="ECO:0000256" key="1">
    <source>
        <dbReference type="ARBA" id="ARBA00007812"/>
    </source>
</evidence>
<dbReference type="Gene3D" id="3.40.50.1220">
    <property type="entry name" value="TPP-binding domain"/>
    <property type="match status" value="1"/>
</dbReference>
<evidence type="ECO:0000313" key="4">
    <source>
        <dbReference type="Proteomes" id="UP000255291"/>
    </source>
</evidence>
<dbReference type="InterPro" id="IPR029035">
    <property type="entry name" value="DHS-like_NAD/FAD-binding_dom"/>
</dbReference>
<accession>A0ABD7GNU2</accession>
<dbReference type="InterPro" id="IPR045229">
    <property type="entry name" value="TPP_enz"/>
</dbReference>
<comment type="caution">
    <text evidence="3">The sequence shown here is derived from an EMBL/GenBank/DDBJ whole genome shotgun (WGS) entry which is preliminary data.</text>
</comment>
<proteinExistence type="inferred from homology"/>
<dbReference type="Proteomes" id="UP000255291">
    <property type="component" value="Unassembled WGS sequence"/>
</dbReference>
<dbReference type="SUPFAM" id="SSF52467">
    <property type="entry name" value="DHS-like NAD/FAD-binding domain"/>
    <property type="match status" value="1"/>
</dbReference>
<organism evidence="3 4">
    <name type="scientific">Enterobacter roggenkampii</name>
    <dbReference type="NCBI Taxonomy" id="1812935"/>
    <lineage>
        <taxon>Bacteria</taxon>
        <taxon>Pseudomonadati</taxon>
        <taxon>Pseudomonadota</taxon>
        <taxon>Gammaproteobacteria</taxon>
        <taxon>Enterobacterales</taxon>
        <taxon>Enterobacteriaceae</taxon>
        <taxon>Enterobacter</taxon>
        <taxon>Enterobacter cloacae complex</taxon>
    </lineage>
</organism>
<sequence>ALLTELAHLLGYPVTNTLMGLGGFPGDDPQFIGMLGMHGTYEANMAMHHADVILAIGARFDDRVTNNPAKFCPNSKVIHVDIDPA</sequence>
<dbReference type="PANTHER" id="PTHR18968">
    <property type="entry name" value="THIAMINE PYROPHOSPHATE ENZYMES"/>
    <property type="match status" value="1"/>
</dbReference>
<evidence type="ECO:0000313" key="3">
    <source>
        <dbReference type="EMBL" id="RDT52271.1"/>
    </source>
</evidence>
<dbReference type="AlphaFoldDB" id="A0ABD7GNU2"/>
<dbReference type="PANTHER" id="PTHR18968:SF13">
    <property type="entry name" value="ACETOLACTATE SYNTHASE CATALYTIC SUBUNIT, MITOCHONDRIAL"/>
    <property type="match status" value="1"/>
</dbReference>
<protein>
    <submittedName>
        <fullName evidence="3">Acetolactate synthase 3 large subunit</fullName>
        <ecNumber evidence="3">2.2.1.6</ecNumber>
    </submittedName>
</protein>
<name>A0ABD7GNU2_9ENTR</name>